<dbReference type="GO" id="GO:0005634">
    <property type="term" value="C:nucleus"/>
    <property type="evidence" value="ECO:0007669"/>
    <property type="project" value="UniProtKB-SubCell"/>
</dbReference>
<reference evidence="9" key="1">
    <citation type="submission" date="2022-08" db="UniProtKB">
        <authorList>
            <consortium name="EnsemblMetazoa"/>
        </authorList>
    </citation>
    <scope>IDENTIFICATION</scope>
    <source>
        <strain evidence="9">Dongola</strain>
    </source>
</reference>
<keyword evidence="3" id="KW-0677">Repeat</keyword>
<evidence type="ECO:0000313" key="10">
    <source>
        <dbReference type="Proteomes" id="UP000075840"/>
    </source>
</evidence>
<evidence type="ECO:0000256" key="4">
    <source>
        <dbReference type="ARBA" id="ARBA00022771"/>
    </source>
</evidence>
<name>A0A182IBL4_ANOAR</name>
<dbReference type="FunFam" id="3.30.160.60:FF:000624">
    <property type="entry name" value="zinc finger protein 697"/>
    <property type="match status" value="1"/>
</dbReference>
<dbReference type="PANTHER" id="PTHR16515">
    <property type="entry name" value="PR DOMAIN ZINC FINGER PROTEIN"/>
    <property type="match status" value="1"/>
</dbReference>
<sequence length="338" mass="38589">MSILTDSCSSEIIPKAPCIICEERIGAMGSILCPETDTAMLDKIYASTNIRVHPRKGIITPVCECCRTRIDDYDASFKPYLTEYVAVPGECFPEDAFSVSVDPLADASFKEQSSSNDYVLDKGKDVVDGLVSDNQDLCNDVTSARGNAVKRGQKRKAATSWQNMSSFRKPSECSVCGKQVKSMSDHMKVHSTDKKYKCTFCDKSFAQSNNLAYHLRKHTGEKPYKCDKCDKQFINKPHLLSHLKLHYDQKVFQCEVCSKLFNHVGNFNKHRRVHCGEKPYACEYCEMRFSNSSNKKAHEKRHRDEGTIVCEVCSKRFHDMHHLERHRTVHRKSRKGEH</sequence>
<dbReference type="Proteomes" id="UP000075840">
    <property type="component" value="Unassembled WGS sequence"/>
</dbReference>
<keyword evidence="4" id="KW-0863">Zinc-finger</keyword>
<dbReference type="EnsemblMetazoa" id="AARA010978-RA">
    <property type="protein sequence ID" value="AARA010978-PA"/>
    <property type="gene ID" value="AARA010978"/>
</dbReference>
<evidence type="ECO:0000256" key="7">
    <source>
        <dbReference type="ARBA" id="ARBA00023163"/>
    </source>
</evidence>
<dbReference type="RefSeq" id="XP_040171875.1">
    <property type="nucleotide sequence ID" value="XM_040315941.1"/>
</dbReference>
<dbReference type="KEGG" id="aara:120905141"/>
<evidence type="ECO:0000256" key="1">
    <source>
        <dbReference type="ARBA" id="ARBA00004123"/>
    </source>
</evidence>
<dbReference type="FunFam" id="3.30.160.60:FF:000446">
    <property type="entry name" value="Zinc finger protein"/>
    <property type="match status" value="1"/>
</dbReference>
<keyword evidence="8" id="KW-0539">Nucleus</keyword>
<dbReference type="PROSITE" id="PS50157">
    <property type="entry name" value="ZINC_FINGER_C2H2_2"/>
    <property type="match status" value="5"/>
</dbReference>
<dbReference type="GeneID" id="120905141"/>
<dbReference type="GO" id="GO:0008270">
    <property type="term" value="F:zinc ion binding"/>
    <property type="evidence" value="ECO:0007669"/>
    <property type="project" value="UniProtKB-KW"/>
</dbReference>
<organism evidence="9 10">
    <name type="scientific">Anopheles arabiensis</name>
    <name type="common">Mosquito</name>
    <dbReference type="NCBI Taxonomy" id="7173"/>
    <lineage>
        <taxon>Eukaryota</taxon>
        <taxon>Metazoa</taxon>
        <taxon>Ecdysozoa</taxon>
        <taxon>Arthropoda</taxon>
        <taxon>Hexapoda</taxon>
        <taxon>Insecta</taxon>
        <taxon>Pterygota</taxon>
        <taxon>Neoptera</taxon>
        <taxon>Endopterygota</taxon>
        <taxon>Diptera</taxon>
        <taxon>Nematocera</taxon>
        <taxon>Culicoidea</taxon>
        <taxon>Culicidae</taxon>
        <taxon>Anophelinae</taxon>
        <taxon>Anopheles</taxon>
    </lineage>
</organism>
<dbReference type="GO" id="GO:0048598">
    <property type="term" value="P:embryonic morphogenesis"/>
    <property type="evidence" value="ECO:0007669"/>
    <property type="project" value="UniProtKB-ARBA"/>
</dbReference>
<dbReference type="VEuPathDB" id="VectorBase:AARA010978"/>
<keyword evidence="10" id="KW-1185">Reference proteome</keyword>
<evidence type="ECO:0000256" key="2">
    <source>
        <dbReference type="ARBA" id="ARBA00022723"/>
    </source>
</evidence>
<dbReference type="Gene3D" id="3.30.160.60">
    <property type="entry name" value="Classic Zinc Finger"/>
    <property type="match status" value="4"/>
</dbReference>
<evidence type="ECO:0000256" key="8">
    <source>
        <dbReference type="ARBA" id="ARBA00023242"/>
    </source>
</evidence>
<evidence type="ECO:0000256" key="5">
    <source>
        <dbReference type="ARBA" id="ARBA00022833"/>
    </source>
</evidence>
<dbReference type="InterPro" id="IPR013087">
    <property type="entry name" value="Znf_C2H2_type"/>
</dbReference>
<proteinExistence type="predicted"/>
<accession>A0A182IBL4</accession>
<keyword evidence="7" id="KW-0804">Transcription</keyword>
<comment type="subcellular location">
    <subcellularLocation>
        <location evidence="1">Nucleus</location>
    </subcellularLocation>
</comment>
<dbReference type="GO" id="GO:0045893">
    <property type="term" value="P:positive regulation of DNA-templated transcription"/>
    <property type="evidence" value="ECO:0007669"/>
    <property type="project" value="UniProtKB-ARBA"/>
</dbReference>
<keyword evidence="6" id="KW-0440">LIM domain</keyword>
<dbReference type="FunFam" id="3.30.160.60:FF:000100">
    <property type="entry name" value="Zinc finger 45-like"/>
    <property type="match status" value="1"/>
</dbReference>
<dbReference type="GO" id="GO:0003700">
    <property type="term" value="F:DNA-binding transcription factor activity"/>
    <property type="evidence" value="ECO:0007669"/>
    <property type="project" value="UniProtKB-ARBA"/>
</dbReference>
<dbReference type="PANTHER" id="PTHR16515:SF58">
    <property type="entry name" value="ZINC FINGER PROTEIN 22"/>
    <property type="match status" value="1"/>
</dbReference>
<dbReference type="AlphaFoldDB" id="A0A182IBL4"/>
<evidence type="ECO:0000256" key="3">
    <source>
        <dbReference type="ARBA" id="ARBA00022737"/>
    </source>
</evidence>
<dbReference type="PROSITE" id="PS00028">
    <property type="entry name" value="ZINC_FINGER_C2H2_1"/>
    <property type="match status" value="5"/>
</dbReference>
<dbReference type="SUPFAM" id="SSF57667">
    <property type="entry name" value="beta-beta-alpha zinc fingers"/>
    <property type="match status" value="3"/>
</dbReference>
<protein>
    <submittedName>
        <fullName evidence="9">Uncharacterized protein</fullName>
    </submittedName>
</protein>
<dbReference type="SMART" id="SM00355">
    <property type="entry name" value="ZnF_C2H2"/>
    <property type="match status" value="6"/>
</dbReference>
<dbReference type="InterPro" id="IPR036236">
    <property type="entry name" value="Znf_C2H2_sf"/>
</dbReference>
<dbReference type="PROSITE" id="PS50023">
    <property type="entry name" value="LIM_DOMAIN_2"/>
    <property type="match status" value="1"/>
</dbReference>
<dbReference type="FunFam" id="3.30.160.60:FF:001031">
    <property type="entry name" value="zinc finger protein 341 isoform X1"/>
    <property type="match status" value="1"/>
</dbReference>
<dbReference type="VEuPathDB" id="VectorBase:AARA21_006178"/>
<dbReference type="Pfam" id="PF00096">
    <property type="entry name" value="zf-C2H2"/>
    <property type="match status" value="3"/>
</dbReference>
<evidence type="ECO:0000256" key="6">
    <source>
        <dbReference type="ARBA" id="ARBA00023038"/>
    </source>
</evidence>
<keyword evidence="2" id="KW-0479">Metal-binding</keyword>
<keyword evidence="5" id="KW-0862">Zinc</keyword>
<dbReference type="GO" id="GO:0048729">
    <property type="term" value="P:tissue morphogenesis"/>
    <property type="evidence" value="ECO:0007669"/>
    <property type="project" value="UniProtKB-ARBA"/>
</dbReference>
<dbReference type="EMBL" id="APCN01000708">
    <property type="status" value="NOT_ANNOTATED_CDS"/>
    <property type="molecule type" value="Genomic_DNA"/>
</dbReference>
<evidence type="ECO:0000313" key="9">
    <source>
        <dbReference type="EnsemblMetazoa" id="AARA010978-PA"/>
    </source>
</evidence>
<dbReference type="InterPro" id="IPR001781">
    <property type="entry name" value="Znf_LIM"/>
</dbReference>
<dbReference type="InterPro" id="IPR050331">
    <property type="entry name" value="Zinc_finger"/>
</dbReference>